<reference evidence="9 10" key="1">
    <citation type="submission" date="2021-03" db="EMBL/GenBank/DDBJ databases">
        <title>Complete genome sequence of Streptomyces cyanogenus S136, producer of anticancer angucycline landomycin A.</title>
        <authorList>
            <person name="Hrab P."/>
            <person name="Ruckert C."/>
            <person name="Busche T."/>
            <person name="Ostash I."/>
            <person name="Kalinowski J."/>
            <person name="Fedorenko V."/>
            <person name="Yushchuk O."/>
            <person name="Ostash B."/>
        </authorList>
    </citation>
    <scope>NUCLEOTIDE SEQUENCE [LARGE SCALE GENOMIC DNA]</scope>
    <source>
        <strain evidence="9 10">S136</strain>
    </source>
</reference>
<feature type="transmembrane region" description="Helical" evidence="7">
    <location>
        <begin position="244"/>
        <end position="263"/>
    </location>
</feature>
<dbReference type="PANTHER" id="PTHR32322:SF2">
    <property type="entry name" value="EAMA DOMAIN-CONTAINING PROTEIN"/>
    <property type="match status" value="1"/>
</dbReference>
<dbReference type="Proteomes" id="UP000663908">
    <property type="component" value="Chromosome"/>
</dbReference>
<organism evidence="9 10">
    <name type="scientific">Streptomyces cyanogenus</name>
    <dbReference type="NCBI Taxonomy" id="80860"/>
    <lineage>
        <taxon>Bacteria</taxon>
        <taxon>Bacillati</taxon>
        <taxon>Actinomycetota</taxon>
        <taxon>Actinomycetes</taxon>
        <taxon>Kitasatosporales</taxon>
        <taxon>Streptomycetaceae</taxon>
        <taxon>Streptomyces</taxon>
    </lineage>
</organism>
<gene>
    <name evidence="9" type="ORF">S1361_14595</name>
</gene>
<comment type="subcellular location">
    <subcellularLocation>
        <location evidence="1">Membrane</location>
        <topology evidence="1">Multi-pass membrane protein</topology>
    </subcellularLocation>
</comment>
<sequence>MAATRPAGTATAVIAVTALAPVSWGTTYAVTTEFLPPDRPLFTALMRALPAGLLLLALTRVLPRGTWWAKAGALGALNIGAFFPLLFVAAYRLPGGMAAVVGSAGPLFVVGLSALLLGQRPQPRTLLTGLAAAFGVSLVVLKGAGALDLVGVLAALASTAAMAAGTVLTKRWGRPEGVGPLALTGWQLTAGGLLIAPVAFLTEGAPPALDGRAAGGYLYLALANTAVAYWLWFRGIGRLTATQAGFLGPLSPLTAAVVGWAALGQALTPVQVAGMALAFGATLAGQLGGARPRPFGTAGENGAEKNDAEKCGAGKGEREHPMGLTVPALRRQGAPAHPARGPLLAVRRGSRC</sequence>
<protein>
    <submittedName>
        <fullName evidence="9">EamA-like transporter family protein</fullName>
    </submittedName>
</protein>
<feature type="region of interest" description="Disordered" evidence="6">
    <location>
        <begin position="292"/>
        <end position="321"/>
    </location>
</feature>
<keyword evidence="3 7" id="KW-0812">Transmembrane</keyword>
<dbReference type="InterPro" id="IPR050638">
    <property type="entry name" value="AA-Vitamin_Transporters"/>
</dbReference>
<dbReference type="InterPro" id="IPR000620">
    <property type="entry name" value="EamA_dom"/>
</dbReference>
<feature type="transmembrane region" description="Helical" evidence="7">
    <location>
        <begin position="214"/>
        <end position="232"/>
    </location>
</feature>
<evidence type="ECO:0000256" key="7">
    <source>
        <dbReference type="SAM" id="Phobius"/>
    </source>
</evidence>
<dbReference type="SUPFAM" id="SSF103481">
    <property type="entry name" value="Multidrug resistance efflux transporter EmrE"/>
    <property type="match status" value="2"/>
</dbReference>
<evidence type="ECO:0000256" key="2">
    <source>
        <dbReference type="ARBA" id="ARBA00007362"/>
    </source>
</evidence>
<feature type="transmembrane region" description="Helical" evidence="7">
    <location>
        <begin position="97"/>
        <end position="118"/>
    </location>
</feature>
<dbReference type="Pfam" id="PF00892">
    <property type="entry name" value="EamA"/>
    <property type="match status" value="2"/>
</dbReference>
<dbReference type="RefSeq" id="WP_243769173.1">
    <property type="nucleotide sequence ID" value="NZ_CP071839.1"/>
</dbReference>
<feature type="compositionally biased region" description="Basic and acidic residues" evidence="6">
    <location>
        <begin position="302"/>
        <end position="321"/>
    </location>
</feature>
<evidence type="ECO:0000256" key="6">
    <source>
        <dbReference type="SAM" id="MobiDB-lite"/>
    </source>
</evidence>
<evidence type="ECO:0000313" key="9">
    <source>
        <dbReference type="EMBL" id="QTD98583.1"/>
    </source>
</evidence>
<accession>A0ABX7TSQ9</accession>
<name>A0ABX7TSQ9_STRCY</name>
<feature type="domain" description="EamA" evidence="8">
    <location>
        <begin position="15"/>
        <end position="140"/>
    </location>
</feature>
<evidence type="ECO:0000313" key="10">
    <source>
        <dbReference type="Proteomes" id="UP000663908"/>
    </source>
</evidence>
<feature type="transmembrane region" description="Helical" evidence="7">
    <location>
        <begin position="71"/>
        <end position="91"/>
    </location>
</feature>
<dbReference type="PANTHER" id="PTHR32322">
    <property type="entry name" value="INNER MEMBRANE TRANSPORTER"/>
    <property type="match status" value="1"/>
</dbReference>
<keyword evidence="4 7" id="KW-1133">Transmembrane helix</keyword>
<evidence type="ECO:0000256" key="5">
    <source>
        <dbReference type="ARBA" id="ARBA00023136"/>
    </source>
</evidence>
<keyword evidence="10" id="KW-1185">Reference proteome</keyword>
<evidence type="ECO:0000256" key="4">
    <source>
        <dbReference type="ARBA" id="ARBA00022989"/>
    </source>
</evidence>
<feature type="transmembrane region" description="Helical" evidence="7">
    <location>
        <begin position="125"/>
        <end position="144"/>
    </location>
</feature>
<proteinExistence type="inferred from homology"/>
<feature type="domain" description="EamA" evidence="8">
    <location>
        <begin position="150"/>
        <end position="283"/>
    </location>
</feature>
<evidence type="ECO:0000256" key="3">
    <source>
        <dbReference type="ARBA" id="ARBA00022692"/>
    </source>
</evidence>
<feature type="transmembrane region" description="Helical" evidence="7">
    <location>
        <begin position="150"/>
        <end position="169"/>
    </location>
</feature>
<evidence type="ECO:0000259" key="8">
    <source>
        <dbReference type="Pfam" id="PF00892"/>
    </source>
</evidence>
<feature type="transmembrane region" description="Helical" evidence="7">
    <location>
        <begin position="41"/>
        <end position="59"/>
    </location>
</feature>
<evidence type="ECO:0000256" key="1">
    <source>
        <dbReference type="ARBA" id="ARBA00004141"/>
    </source>
</evidence>
<comment type="similarity">
    <text evidence="2">Belongs to the EamA transporter family.</text>
</comment>
<dbReference type="EMBL" id="CP071839">
    <property type="protein sequence ID" value="QTD98583.1"/>
    <property type="molecule type" value="Genomic_DNA"/>
</dbReference>
<feature type="transmembrane region" description="Helical" evidence="7">
    <location>
        <begin position="181"/>
        <end position="202"/>
    </location>
</feature>
<keyword evidence="5 7" id="KW-0472">Membrane</keyword>
<dbReference type="InterPro" id="IPR037185">
    <property type="entry name" value="EmrE-like"/>
</dbReference>